<name>A0A7J6VPQ8_THATH</name>
<proteinExistence type="predicted"/>
<keyword evidence="3" id="KW-1185">Reference proteome</keyword>
<evidence type="ECO:0000313" key="3">
    <source>
        <dbReference type="Proteomes" id="UP000554482"/>
    </source>
</evidence>
<dbReference type="EMBL" id="JABWDY010028874">
    <property type="protein sequence ID" value="KAF5186761.1"/>
    <property type="molecule type" value="Genomic_DNA"/>
</dbReference>
<protein>
    <submittedName>
        <fullName evidence="2">Uncharacterized protein</fullName>
    </submittedName>
</protein>
<comment type="caution">
    <text evidence="2">The sequence shown here is derived from an EMBL/GenBank/DDBJ whole genome shotgun (WGS) entry which is preliminary data.</text>
</comment>
<evidence type="ECO:0000256" key="1">
    <source>
        <dbReference type="SAM" id="MobiDB-lite"/>
    </source>
</evidence>
<evidence type="ECO:0000313" key="2">
    <source>
        <dbReference type="EMBL" id="KAF5186761.1"/>
    </source>
</evidence>
<sequence>MSITSSSTWIRGNPNCEFLETVREKEISTPNSNKVQTPRFEEDEELEAAIIKKFGEGSLEKLRKLRSKGTNNTTQTGSCMEAGVLESIKEGNTDIEGSNGDNITDLERAPPSASTETLIHNVHDNQEIQEGVQVIFEPGTEHNVNEDENVHTGKEVIESDKTSDQDWQAPLPKHTANKQQDGSSS</sequence>
<reference evidence="2 3" key="1">
    <citation type="submission" date="2020-06" db="EMBL/GenBank/DDBJ databases">
        <title>Transcriptomic and genomic resources for Thalictrum thalictroides and T. hernandezii: Facilitating candidate gene discovery in an emerging model plant lineage.</title>
        <authorList>
            <person name="Arias T."/>
            <person name="Riano-Pachon D.M."/>
            <person name="Di Stilio V.S."/>
        </authorList>
    </citation>
    <scope>NUCLEOTIDE SEQUENCE [LARGE SCALE GENOMIC DNA]</scope>
    <source>
        <strain evidence="3">cv. WT478/WT964</strain>
        <tissue evidence="2">Leaves</tissue>
    </source>
</reference>
<accession>A0A7J6VPQ8</accession>
<dbReference type="AlphaFoldDB" id="A0A7J6VPQ8"/>
<organism evidence="2 3">
    <name type="scientific">Thalictrum thalictroides</name>
    <name type="common">Rue-anemone</name>
    <name type="synonym">Anemone thalictroides</name>
    <dbReference type="NCBI Taxonomy" id="46969"/>
    <lineage>
        <taxon>Eukaryota</taxon>
        <taxon>Viridiplantae</taxon>
        <taxon>Streptophyta</taxon>
        <taxon>Embryophyta</taxon>
        <taxon>Tracheophyta</taxon>
        <taxon>Spermatophyta</taxon>
        <taxon>Magnoliopsida</taxon>
        <taxon>Ranunculales</taxon>
        <taxon>Ranunculaceae</taxon>
        <taxon>Thalictroideae</taxon>
        <taxon>Thalictrum</taxon>
    </lineage>
</organism>
<feature type="region of interest" description="Disordered" evidence="1">
    <location>
        <begin position="140"/>
        <end position="185"/>
    </location>
</feature>
<gene>
    <name evidence="2" type="ORF">FRX31_023651</name>
</gene>
<feature type="compositionally biased region" description="Basic and acidic residues" evidence="1">
    <location>
        <begin position="140"/>
        <end position="164"/>
    </location>
</feature>
<dbReference type="Proteomes" id="UP000554482">
    <property type="component" value="Unassembled WGS sequence"/>
</dbReference>